<proteinExistence type="predicted"/>
<evidence type="ECO:0000313" key="3">
    <source>
        <dbReference type="Proteomes" id="UP000289340"/>
    </source>
</evidence>
<evidence type="ECO:0000313" key="2">
    <source>
        <dbReference type="EMBL" id="RZB45622.1"/>
    </source>
</evidence>
<dbReference type="EMBL" id="QZWG01000020">
    <property type="protein sequence ID" value="RZB45622.1"/>
    <property type="molecule type" value="Genomic_DNA"/>
</dbReference>
<organism evidence="1">
    <name type="scientific">Glycine soja</name>
    <name type="common">Wild soybean</name>
    <dbReference type="NCBI Taxonomy" id="3848"/>
    <lineage>
        <taxon>Eukaryota</taxon>
        <taxon>Viridiplantae</taxon>
        <taxon>Streptophyta</taxon>
        <taxon>Embryophyta</taxon>
        <taxon>Tracheophyta</taxon>
        <taxon>Spermatophyta</taxon>
        <taxon>Magnoliopsida</taxon>
        <taxon>eudicotyledons</taxon>
        <taxon>Gunneridae</taxon>
        <taxon>Pentapetalae</taxon>
        <taxon>rosids</taxon>
        <taxon>fabids</taxon>
        <taxon>Fabales</taxon>
        <taxon>Fabaceae</taxon>
        <taxon>Papilionoideae</taxon>
        <taxon>50 kb inversion clade</taxon>
        <taxon>NPAAA clade</taxon>
        <taxon>indigoferoid/millettioid clade</taxon>
        <taxon>Phaseoleae</taxon>
        <taxon>Glycine</taxon>
        <taxon>Glycine subgen. Soja</taxon>
    </lineage>
</organism>
<dbReference type="EMBL" id="KN653520">
    <property type="protein sequence ID" value="KHN27113.1"/>
    <property type="molecule type" value="Genomic_DNA"/>
</dbReference>
<name>A0A0B2R539_GLYSO</name>
<gene>
    <name evidence="2" type="ORF">D0Y65_055078</name>
    <name evidence="1" type="ORF">glysoja_032881</name>
</gene>
<protein>
    <submittedName>
        <fullName evidence="1">Uncharacterized protein</fullName>
    </submittedName>
</protein>
<sequence length="145" mass="16275">MSLSPEITDVDGTDFLKAQLLRMPPNYNKVVAVGNGGANSKPPWLDHHHHEGKTLLCDHDNIINTFKNLIICDHDVEPTDEDDDDGGIHTCPNVFETESDQRKKILMAIIRRRHLSAAAGIGNNKSKVFEKEKLLSLLLRLDEQN</sequence>
<keyword evidence="3" id="KW-1185">Reference proteome</keyword>
<accession>A0A0B2R539</accession>
<reference evidence="1" key="1">
    <citation type="submission" date="2014-07" db="EMBL/GenBank/DDBJ databases">
        <title>Identification of a novel salt tolerance gene in wild soybean by whole-genome sequencing.</title>
        <authorList>
            <person name="Lam H.-M."/>
            <person name="Qi X."/>
            <person name="Li M.-W."/>
            <person name="Liu X."/>
            <person name="Xie M."/>
            <person name="Ni M."/>
            <person name="Xu X."/>
        </authorList>
    </citation>
    <scope>NUCLEOTIDE SEQUENCE [LARGE SCALE GENOMIC DNA]</scope>
    <source>
        <tissue evidence="1">Root</tissue>
    </source>
</reference>
<dbReference type="Proteomes" id="UP000053555">
    <property type="component" value="Unassembled WGS sequence"/>
</dbReference>
<dbReference type="Proteomes" id="UP000289340">
    <property type="component" value="Chromosome 20"/>
</dbReference>
<reference evidence="2 3" key="2">
    <citation type="submission" date="2018-09" db="EMBL/GenBank/DDBJ databases">
        <title>A high-quality reference genome of wild soybean provides a powerful tool to mine soybean genomes.</title>
        <authorList>
            <person name="Xie M."/>
            <person name="Chung C.Y.L."/>
            <person name="Li M.-W."/>
            <person name="Wong F.-L."/>
            <person name="Chan T.-F."/>
            <person name="Lam H.-M."/>
        </authorList>
    </citation>
    <scope>NUCLEOTIDE SEQUENCE [LARGE SCALE GENOMIC DNA]</scope>
    <source>
        <strain evidence="3">cv. W05</strain>
        <tissue evidence="2">Hypocotyl of etiolated seedlings</tissue>
    </source>
</reference>
<evidence type="ECO:0000313" key="1">
    <source>
        <dbReference type="EMBL" id="KHN27113.1"/>
    </source>
</evidence>
<dbReference type="AlphaFoldDB" id="A0A0B2R539"/>